<accession>A0A3N5Y1D4</accession>
<feature type="domain" description="Virulence-associated protein E-like" evidence="1">
    <location>
        <begin position="61"/>
        <end position="198"/>
    </location>
</feature>
<proteinExistence type="predicted"/>
<name>A0A3N5Y1D4_9ALTE</name>
<evidence type="ECO:0000259" key="1">
    <source>
        <dbReference type="Pfam" id="PF05272"/>
    </source>
</evidence>
<dbReference type="PANTHER" id="PTHR34985">
    <property type="entry name" value="SLR0554 PROTEIN"/>
    <property type="match status" value="1"/>
</dbReference>
<organism evidence="2 3">
    <name type="scientific">Alteromonas sediminis</name>
    <dbReference type="NCBI Taxonomy" id="2259342"/>
    <lineage>
        <taxon>Bacteria</taxon>
        <taxon>Pseudomonadati</taxon>
        <taxon>Pseudomonadota</taxon>
        <taxon>Gammaproteobacteria</taxon>
        <taxon>Alteromonadales</taxon>
        <taxon>Alteromonadaceae</taxon>
        <taxon>Alteromonas/Salinimonas group</taxon>
        <taxon>Alteromonas</taxon>
    </lineage>
</organism>
<comment type="caution">
    <text evidence="2">The sequence shown here is derived from an EMBL/GenBank/DDBJ whole genome shotgun (WGS) entry which is preliminary data.</text>
</comment>
<dbReference type="EMBL" id="RPOK01000002">
    <property type="protein sequence ID" value="RPJ67647.1"/>
    <property type="molecule type" value="Genomic_DNA"/>
</dbReference>
<dbReference type="Pfam" id="PF05272">
    <property type="entry name" value="VapE-like_dom"/>
    <property type="match status" value="1"/>
</dbReference>
<gene>
    <name evidence="2" type="ORF">DRW07_05270</name>
</gene>
<reference evidence="2 3" key="1">
    <citation type="submission" date="2018-11" db="EMBL/GenBank/DDBJ databases">
        <authorList>
            <person name="Ye M.-Q."/>
            <person name="Du Z.-J."/>
        </authorList>
    </citation>
    <scope>NUCLEOTIDE SEQUENCE [LARGE SCALE GENOMIC DNA]</scope>
    <source>
        <strain evidence="2 3">U0105</strain>
    </source>
</reference>
<dbReference type="OrthoDB" id="9763644at2"/>
<protein>
    <recommendedName>
        <fullName evidence="1">Virulence-associated protein E-like domain-containing protein</fullName>
    </recommendedName>
</protein>
<sequence>MMKFQPEVHDICGDLVLNNFDQVRSKLISAASRYGLPKTTIDDHLSAVCLNHEYHPIKDWLDSGEWDGKERVSDVIGCLNAKSPEIAKIVLKRWLVACVASVYEPMFKSKLVPVLQGDQSFRKTAFVERIALVMPSAFLEGAELNPDSKDSVLTCIRHWIIELGELERTNRNSQGSLKAFITKSIDTVRPPYARTDINKLHILADHEHSFWTNVNTDSGTS</sequence>
<dbReference type="AlphaFoldDB" id="A0A3N5Y1D4"/>
<dbReference type="PANTHER" id="PTHR34985:SF1">
    <property type="entry name" value="SLR0554 PROTEIN"/>
    <property type="match status" value="1"/>
</dbReference>
<keyword evidence="3" id="KW-1185">Reference proteome</keyword>
<evidence type="ECO:0000313" key="3">
    <source>
        <dbReference type="Proteomes" id="UP000275281"/>
    </source>
</evidence>
<dbReference type="Proteomes" id="UP000275281">
    <property type="component" value="Unassembled WGS sequence"/>
</dbReference>
<dbReference type="InterPro" id="IPR007936">
    <property type="entry name" value="VapE-like_dom"/>
</dbReference>
<evidence type="ECO:0000313" key="2">
    <source>
        <dbReference type="EMBL" id="RPJ67647.1"/>
    </source>
</evidence>